<keyword evidence="3 6" id="KW-0812">Transmembrane</keyword>
<comment type="subcellular location">
    <subcellularLocation>
        <location evidence="1">Cell membrane</location>
    </subcellularLocation>
</comment>
<dbReference type="EMBL" id="AP023322">
    <property type="protein sequence ID" value="BCI62844.1"/>
    <property type="molecule type" value="Genomic_DNA"/>
</dbReference>
<dbReference type="AlphaFoldDB" id="A0A7G1HWR4"/>
<keyword evidence="5 6" id="KW-0472">Membrane</keyword>
<dbReference type="GO" id="GO:0015081">
    <property type="term" value="F:sodium ion transmembrane transporter activity"/>
    <property type="evidence" value="ECO:0007669"/>
    <property type="project" value="InterPro"/>
</dbReference>
<evidence type="ECO:0000256" key="6">
    <source>
        <dbReference type="SAM" id="Phobius"/>
    </source>
</evidence>
<dbReference type="InterPro" id="IPR001322">
    <property type="entry name" value="Lamin_tail_dom"/>
</dbReference>
<gene>
    <name evidence="9" type="ORF">Cop2CBH44_11970</name>
</gene>
<feature type="transmembrane region" description="Helical" evidence="6">
    <location>
        <begin position="189"/>
        <end position="210"/>
    </location>
</feature>
<evidence type="ECO:0000256" key="1">
    <source>
        <dbReference type="ARBA" id="ARBA00004236"/>
    </source>
</evidence>
<dbReference type="Proteomes" id="UP000594042">
    <property type="component" value="Chromosome"/>
</dbReference>
<dbReference type="PROSITE" id="PS51841">
    <property type="entry name" value="LTD"/>
    <property type="match status" value="1"/>
</dbReference>
<keyword evidence="2" id="KW-1003">Cell membrane</keyword>
<reference evidence="10" key="1">
    <citation type="submission" date="2020-07" db="EMBL/GenBank/DDBJ databases">
        <title>Complete genome sequencing of Coprobacter sp. strain 2CBH44.</title>
        <authorList>
            <person name="Sakamoto M."/>
            <person name="Murakami T."/>
            <person name="Mori H."/>
        </authorList>
    </citation>
    <scope>NUCLEOTIDE SEQUENCE [LARGE SCALE GENOMIC DNA]</scope>
    <source>
        <strain evidence="10">2CBH44</strain>
    </source>
</reference>
<evidence type="ECO:0000313" key="10">
    <source>
        <dbReference type="Proteomes" id="UP000594042"/>
    </source>
</evidence>
<feature type="signal peptide" evidence="7">
    <location>
        <begin position="1"/>
        <end position="21"/>
    </location>
</feature>
<dbReference type="Pfam" id="PF04277">
    <property type="entry name" value="OAD_gamma"/>
    <property type="match status" value="1"/>
</dbReference>
<feature type="domain" description="LTD" evidence="8">
    <location>
        <begin position="17"/>
        <end position="140"/>
    </location>
</feature>
<accession>A0A7G1HWR4</accession>
<evidence type="ECO:0000256" key="5">
    <source>
        <dbReference type="ARBA" id="ARBA00023136"/>
    </source>
</evidence>
<dbReference type="Pfam" id="PF00932">
    <property type="entry name" value="LTD"/>
    <property type="match status" value="1"/>
</dbReference>
<evidence type="ECO:0000256" key="7">
    <source>
        <dbReference type="SAM" id="SignalP"/>
    </source>
</evidence>
<dbReference type="GO" id="GO:0036376">
    <property type="term" value="P:sodium ion export across plasma membrane"/>
    <property type="evidence" value="ECO:0007669"/>
    <property type="project" value="InterPro"/>
</dbReference>
<protein>
    <recommendedName>
        <fullName evidence="8">LTD domain-containing protein</fullName>
    </recommendedName>
</protein>
<dbReference type="InterPro" id="IPR036415">
    <property type="entry name" value="Lamin_tail_dom_sf"/>
</dbReference>
<sequence>MIRKIIGSIILSIGLASGTYAQSTSALRINEVLTNNVSNYMDPFGNRGAWIEIYNNSAGTVQMAGCFITNDKNNPKKYMISKGDLRTQIGPRQVVLLWADSYPHHGTFHTNFSLDPDKENYIALYDASGKNLIDEVTVPVLEADQSFGAPQDGARDLKILPHPTPEASNFVINNNPKVDKFAEHDPNGIGMAVTAMSVVFLALILLYLVFRVIGKISVRLSTKRAMKAQGISGKIKDAREESEIPGAVLAAITMALNEHQGGDHDYEETVLTIHRVTRNYSPWSSKIYGLREVPQIKKR</sequence>
<dbReference type="SUPFAM" id="SSF74853">
    <property type="entry name" value="Lamin A/C globular tail domain"/>
    <property type="match status" value="1"/>
</dbReference>
<keyword evidence="4 6" id="KW-1133">Transmembrane helix</keyword>
<dbReference type="Gene3D" id="2.60.40.1260">
    <property type="entry name" value="Lamin Tail domain"/>
    <property type="match status" value="1"/>
</dbReference>
<feature type="chain" id="PRO_5028964771" description="LTD domain-containing protein" evidence="7">
    <location>
        <begin position="22"/>
        <end position="299"/>
    </location>
</feature>
<keyword evidence="7" id="KW-0732">Signal</keyword>
<proteinExistence type="predicted"/>
<evidence type="ECO:0000256" key="3">
    <source>
        <dbReference type="ARBA" id="ARBA00022692"/>
    </source>
</evidence>
<dbReference type="RefSeq" id="WP_021931520.1">
    <property type="nucleotide sequence ID" value="NZ_AP023322.1"/>
</dbReference>
<dbReference type="KEGG" id="copr:Cop2CBH44_11970"/>
<evidence type="ECO:0000256" key="4">
    <source>
        <dbReference type="ARBA" id="ARBA00022989"/>
    </source>
</evidence>
<evidence type="ECO:0000256" key="2">
    <source>
        <dbReference type="ARBA" id="ARBA00022475"/>
    </source>
</evidence>
<evidence type="ECO:0000259" key="8">
    <source>
        <dbReference type="PROSITE" id="PS51841"/>
    </source>
</evidence>
<keyword evidence="10" id="KW-1185">Reference proteome</keyword>
<dbReference type="InterPro" id="IPR005899">
    <property type="entry name" value="Na_pump_deCOase"/>
</dbReference>
<evidence type="ECO:0000313" key="9">
    <source>
        <dbReference type="EMBL" id="BCI62844.1"/>
    </source>
</evidence>
<dbReference type="GO" id="GO:0005886">
    <property type="term" value="C:plasma membrane"/>
    <property type="evidence" value="ECO:0007669"/>
    <property type="project" value="UniProtKB-SubCell"/>
</dbReference>
<name>A0A7G1HWR4_9BACT</name>
<organism evidence="9 10">
    <name type="scientific">Coprobacter secundus subsp. similis</name>
    <dbReference type="NCBI Taxonomy" id="2751153"/>
    <lineage>
        <taxon>Bacteria</taxon>
        <taxon>Pseudomonadati</taxon>
        <taxon>Bacteroidota</taxon>
        <taxon>Bacteroidia</taxon>
        <taxon>Bacteroidales</taxon>
        <taxon>Barnesiellaceae</taxon>
        <taxon>Coprobacter</taxon>
    </lineage>
</organism>